<accession>A0ABS3JH79</accession>
<keyword evidence="1" id="KW-0597">Phosphoprotein</keyword>
<dbReference type="Pfam" id="PF00072">
    <property type="entry name" value="Response_reg"/>
    <property type="match status" value="1"/>
</dbReference>
<evidence type="ECO:0000259" key="2">
    <source>
        <dbReference type="PROSITE" id="PS50110"/>
    </source>
</evidence>
<dbReference type="RefSeq" id="WP_207329326.1">
    <property type="nucleotide sequence ID" value="NZ_JAFMYW010000003.1"/>
</dbReference>
<evidence type="ECO:0000313" key="4">
    <source>
        <dbReference type="Proteomes" id="UP000664628"/>
    </source>
</evidence>
<dbReference type="SMART" id="SM00448">
    <property type="entry name" value="REC"/>
    <property type="match status" value="1"/>
</dbReference>
<name>A0ABS3JH79_9BACT</name>
<evidence type="ECO:0000313" key="3">
    <source>
        <dbReference type="EMBL" id="MBO0949361.1"/>
    </source>
</evidence>
<proteinExistence type="predicted"/>
<organism evidence="3 4">
    <name type="scientific">Fibrella forsythiae</name>
    <dbReference type="NCBI Taxonomy" id="2817061"/>
    <lineage>
        <taxon>Bacteria</taxon>
        <taxon>Pseudomonadati</taxon>
        <taxon>Bacteroidota</taxon>
        <taxon>Cytophagia</taxon>
        <taxon>Cytophagales</taxon>
        <taxon>Spirosomataceae</taxon>
        <taxon>Fibrella</taxon>
    </lineage>
</organism>
<dbReference type="PANTHER" id="PTHR44520:SF2">
    <property type="entry name" value="RESPONSE REGULATOR RCP1"/>
    <property type="match status" value="1"/>
</dbReference>
<evidence type="ECO:0000256" key="1">
    <source>
        <dbReference type="PROSITE-ProRule" id="PRU00169"/>
    </source>
</evidence>
<gene>
    <name evidence="3" type="ORF">J2I46_12260</name>
</gene>
<dbReference type="Proteomes" id="UP000664628">
    <property type="component" value="Unassembled WGS sequence"/>
</dbReference>
<sequence>MSVNSTNRNQTLLVVEDNPDHQVLLRYVIQRSLANTTPIFTDSADQAMAYLNECVTNKVSPPKLILLDLYLPKAEFGWQFLRQVKQMPAQVRPPVVVLSISREEDDIAQAYQLGASSFISKPIGEAQWLTYFETIRRYWWETVVLPNQ</sequence>
<dbReference type="SUPFAM" id="SSF52172">
    <property type="entry name" value="CheY-like"/>
    <property type="match status" value="1"/>
</dbReference>
<dbReference type="EMBL" id="JAFMYW010000003">
    <property type="protein sequence ID" value="MBO0949361.1"/>
    <property type="molecule type" value="Genomic_DNA"/>
</dbReference>
<dbReference type="PANTHER" id="PTHR44520">
    <property type="entry name" value="RESPONSE REGULATOR RCP1-RELATED"/>
    <property type="match status" value="1"/>
</dbReference>
<reference evidence="3 4" key="1">
    <citation type="submission" date="2021-03" db="EMBL/GenBank/DDBJ databases">
        <title>Fibrella sp. HMF5405 genome sequencing and assembly.</title>
        <authorList>
            <person name="Kang H."/>
            <person name="Kim H."/>
            <person name="Bae S."/>
            <person name="Joh K."/>
        </authorList>
    </citation>
    <scope>NUCLEOTIDE SEQUENCE [LARGE SCALE GENOMIC DNA]</scope>
    <source>
        <strain evidence="3 4">HMF5405</strain>
    </source>
</reference>
<dbReference type="Gene3D" id="3.40.50.2300">
    <property type="match status" value="1"/>
</dbReference>
<dbReference type="InterPro" id="IPR052893">
    <property type="entry name" value="TCS_response_regulator"/>
</dbReference>
<feature type="modified residue" description="4-aspartylphosphate" evidence="1">
    <location>
        <position position="68"/>
    </location>
</feature>
<comment type="caution">
    <text evidence="3">The sequence shown here is derived from an EMBL/GenBank/DDBJ whole genome shotgun (WGS) entry which is preliminary data.</text>
</comment>
<keyword evidence="4" id="KW-1185">Reference proteome</keyword>
<protein>
    <submittedName>
        <fullName evidence="3">Response regulator</fullName>
    </submittedName>
</protein>
<dbReference type="InterPro" id="IPR001789">
    <property type="entry name" value="Sig_transdc_resp-reg_receiver"/>
</dbReference>
<dbReference type="InterPro" id="IPR011006">
    <property type="entry name" value="CheY-like_superfamily"/>
</dbReference>
<feature type="domain" description="Response regulatory" evidence="2">
    <location>
        <begin position="11"/>
        <end position="136"/>
    </location>
</feature>
<dbReference type="PROSITE" id="PS50110">
    <property type="entry name" value="RESPONSE_REGULATORY"/>
    <property type="match status" value="1"/>
</dbReference>